<comment type="caution">
    <text evidence="4">The sequence shown here is derived from an EMBL/GenBank/DDBJ whole genome shotgun (WGS) entry which is preliminary data.</text>
</comment>
<dbReference type="EMBL" id="JAQIZZ010000007">
    <property type="protein sequence ID" value="KAJ5532679.1"/>
    <property type="molecule type" value="Genomic_DNA"/>
</dbReference>
<evidence type="ECO:0000256" key="2">
    <source>
        <dbReference type="ARBA" id="ARBA00023239"/>
    </source>
</evidence>
<accession>A0AAD6CRC5</accession>
<dbReference type="GO" id="GO:0005737">
    <property type="term" value="C:cytoplasm"/>
    <property type="evidence" value="ECO:0007669"/>
    <property type="project" value="TreeGrafter"/>
</dbReference>
<organism evidence="4 5">
    <name type="scientific">Penicillium frequentans</name>
    <dbReference type="NCBI Taxonomy" id="3151616"/>
    <lineage>
        <taxon>Eukaryota</taxon>
        <taxon>Fungi</taxon>
        <taxon>Dikarya</taxon>
        <taxon>Ascomycota</taxon>
        <taxon>Pezizomycotina</taxon>
        <taxon>Eurotiomycetes</taxon>
        <taxon>Eurotiomycetidae</taxon>
        <taxon>Eurotiales</taxon>
        <taxon>Aspergillaceae</taxon>
        <taxon>Penicillium</taxon>
    </lineage>
</organism>
<reference evidence="4 5" key="1">
    <citation type="journal article" date="2023" name="IMA Fungus">
        <title>Comparative genomic study of the Penicillium genus elucidates a diverse pangenome and 15 lateral gene transfer events.</title>
        <authorList>
            <person name="Petersen C."/>
            <person name="Sorensen T."/>
            <person name="Nielsen M.R."/>
            <person name="Sondergaard T.E."/>
            <person name="Sorensen J.L."/>
            <person name="Fitzpatrick D.A."/>
            <person name="Frisvad J.C."/>
            <person name="Nielsen K.L."/>
        </authorList>
    </citation>
    <scope>NUCLEOTIDE SEQUENCE [LARGE SCALE GENOMIC DNA]</scope>
    <source>
        <strain evidence="4 5">IBT 35679</strain>
    </source>
</reference>
<protein>
    <submittedName>
        <fullName evidence="4">HpcH/HpaI aldolase/citrate lyase family protein</fullName>
    </submittedName>
</protein>
<dbReference type="PANTHER" id="PTHR30502">
    <property type="entry name" value="2-KETO-3-DEOXY-L-RHAMNONATE ALDOLASE"/>
    <property type="match status" value="1"/>
</dbReference>
<dbReference type="GO" id="GO:0016832">
    <property type="term" value="F:aldehyde-lyase activity"/>
    <property type="evidence" value="ECO:0007669"/>
    <property type="project" value="TreeGrafter"/>
</dbReference>
<dbReference type="InterPro" id="IPR015813">
    <property type="entry name" value="Pyrv/PenolPyrv_kinase-like_dom"/>
</dbReference>
<keyword evidence="1" id="KW-0479">Metal-binding</keyword>
<dbReference type="Gene3D" id="3.20.20.60">
    <property type="entry name" value="Phosphoenolpyruvate-binding domains"/>
    <property type="match status" value="1"/>
</dbReference>
<evidence type="ECO:0000313" key="5">
    <source>
        <dbReference type="Proteomes" id="UP001220324"/>
    </source>
</evidence>
<dbReference type="PANTHER" id="PTHR30502:SF8">
    <property type="entry name" value="SYNTHASE, PUTATIVE-RELATED"/>
    <property type="match status" value="1"/>
</dbReference>
<feature type="domain" description="HpcH/HpaI aldolase/citrate lyase" evidence="3">
    <location>
        <begin position="84"/>
        <end position="273"/>
    </location>
</feature>
<dbReference type="Proteomes" id="UP001220324">
    <property type="component" value="Unassembled WGS sequence"/>
</dbReference>
<dbReference type="GO" id="GO:0046872">
    <property type="term" value="F:metal ion binding"/>
    <property type="evidence" value="ECO:0007669"/>
    <property type="project" value="UniProtKB-KW"/>
</dbReference>
<evidence type="ECO:0000259" key="3">
    <source>
        <dbReference type="Pfam" id="PF03328"/>
    </source>
</evidence>
<keyword evidence="2 4" id="KW-0456">Lyase</keyword>
<dbReference type="Pfam" id="PF03328">
    <property type="entry name" value="HpcH_HpaI"/>
    <property type="match status" value="1"/>
</dbReference>
<dbReference type="InterPro" id="IPR040442">
    <property type="entry name" value="Pyrv_kinase-like_dom_sf"/>
</dbReference>
<gene>
    <name evidence="4" type="ORF">N7494_009231</name>
</gene>
<keyword evidence="5" id="KW-1185">Reference proteome</keyword>
<sequence>MIIEDTCNTLSTSGSEAEYKISTQEQRNGFTPLRPKAQANMEDYRAASLFQPSNLAKALEDTMDPSSGRPSHLMGTIISIPHTISARTLAVLGYDFVMIDAQHTPIEAENLVRLIQTVSLASGGRTVPICRVPSAQSHLLTYALDAGAGGIIFPHIDTPEQAAEAVSKCRYAYSDGDRSLAPAVLVPGVTDVAPAESSHERVADNNIAVIIQIESPLAVANAESIATVSGVSALMLGAGDLRVAMRCPSRRMGDPENPEILDAIDRLVMVSRRHRKPLAVVSWKVSGATNTWLNDFQLLMVASDYLSVVKGQTDDLARMKEALAGMASFKN</sequence>
<proteinExistence type="predicted"/>
<dbReference type="AlphaFoldDB" id="A0AAD6CRC5"/>
<dbReference type="InterPro" id="IPR005000">
    <property type="entry name" value="Aldolase/citrate-lyase_domain"/>
</dbReference>
<dbReference type="SUPFAM" id="SSF51621">
    <property type="entry name" value="Phosphoenolpyruvate/pyruvate domain"/>
    <property type="match status" value="1"/>
</dbReference>
<dbReference type="InterPro" id="IPR050251">
    <property type="entry name" value="HpcH-HpaI_aldolase"/>
</dbReference>
<evidence type="ECO:0000313" key="4">
    <source>
        <dbReference type="EMBL" id="KAJ5532679.1"/>
    </source>
</evidence>
<name>A0AAD6CRC5_9EURO</name>
<evidence type="ECO:0000256" key="1">
    <source>
        <dbReference type="ARBA" id="ARBA00022723"/>
    </source>
</evidence>